<organism evidence="1">
    <name type="scientific">Vibrio phage P018-4</name>
    <dbReference type="NCBI Taxonomy" id="3229728"/>
    <lineage>
        <taxon>Viruses</taxon>
        <taxon>Duplodnaviria</taxon>
        <taxon>Heunggongvirae</taxon>
        <taxon>Uroviricota</taxon>
        <taxon>Caudoviricetes</taxon>
    </lineage>
</organism>
<sequence length="137" mass="15545">MKKVIFTTSMIRSGSGMLVSVDEDNNFHDAIFVAVNHHGASANFTYFVGSGAVSNGRTFTDAQTCWNELCEYLGATEIYPIKERQLKQWFGDEYKLKLAEFKDNLSETKMKEREAKKLKSKKQSGGLWLKGAGKYWN</sequence>
<proteinExistence type="predicted"/>
<dbReference type="EMBL" id="PP934186">
    <property type="protein sequence ID" value="XDG30984.1"/>
    <property type="molecule type" value="Genomic_DNA"/>
</dbReference>
<name>A0AB39AJN8_9CAUD</name>
<evidence type="ECO:0000313" key="1">
    <source>
        <dbReference type="EMBL" id="XDG30984.1"/>
    </source>
</evidence>
<reference evidence="1" key="1">
    <citation type="submission" date="2024-06" db="EMBL/GenBank/DDBJ databases">
        <authorList>
            <person name="Yang R."/>
        </authorList>
    </citation>
    <scope>NUCLEOTIDE SEQUENCE</scope>
</reference>
<protein>
    <submittedName>
        <fullName evidence="1">Uncharacterized protein</fullName>
    </submittedName>
</protein>
<accession>A0AB39AJN8</accession>